<dbReference type="PANTHER" id="PTHR44414:SF1">
    <property type="entry name" value="PROTEIN NEDD1"/>
    <property type="match status" value="1"/>
</dbReference>
<organism evidence="2">
    <name type="scientific">Phallusia mammillata</name>
    <dbReference type="NCBI Taxonomy" id="59560"/>
    <lineage>
        <taxon>Eukaryota</taxon>
        <taxon>Metazoa</taxon>
        <taxon>Chordata</taxon>
        <taxon>Tunicata</taxon>
        <taxon>Ascidiacea</taxon>
        <taxon>Phlebobranchia</taxon>
        <taxon>Ascidiidae</taxon>
        <taxon>Phallusia</taxon>
    </lineage>
</organism>
<feature type="region of interest" description="Disordered" evidence="1">
    <location>
        <begin position="531"/>
        <end position="565"/>
    </location>
</feature>
<dbReference type="SMART" id="SM00320">
    <property type="entry name" value="WD40"/>
    <property type="match status" value="6"/>
</dbReference>
<dbReference type="EMBL" id="LR788419">
    <property type="protein sequence ID" value="CAB3264281.1"/>
    <property type="molecule type" value="mRNA"/>
</dbReference>
<accession>A0A6F9DM63</accession>
<dbReference type="GO" id="GO:0000922">
    <property type="term" value="C:spindle pole"/>
    <property type="evidence" value="ECO:0007669"/>
    <property type="project" value="TreeGrafter"/>
</dbReference>
<dbReference type="Gene3D" id="2.130.10.10">
    <property type="entry name" value="YVTN repeat-like/Quinoprotein amine dehydrogenase"/>
    <property type="match status" value="2"/>
</dbReference>
<dbReference type="GO" id="GO:0043015">
    <property type="term" value="F:gamma-tubulin binding"/>
    <property type="evidence" value="ECO:0007669"/>
    <property type="project" value="TreeGrafter"/>
</dbReference>
<dbReference type="InterPro" id="IPR001680">
    <property type="entry name" value="WD40_rpt"/>
</dbReference>
<evidence type="ECO:0000256" key="1">
    <source>
        <dbReference type="SAM" id="MobiDB-lite"/>
    </source>
</evidence>
<protein>
    <submittedName>
        <fullName evidence="2">Protein NEDD1</fullName>
    </submittedName>
</protein>
<feature type="compositionally biased region" description="Basic and acidic residues" evidence="1">
    <location>
        <begin position="331"/>
        <end position="346"/>
    </location>
</feature>
<gene>
    <name evidence="2" type="primary">Nedd1</name>
</gene>
<dbReference type="SUPFAM" id="SSF50978">
    <property type="entry name" value="WD40 repeat-like"/>
    <property type="match status" value="1"/>
</dbReference>
<evidence type="ECO:0000313" key="2">
    <source>
        <dbReference type="EMBL" id="CAB3264281.1"/>
    </source>
</evidence>
<dbReference type="GO" id="GO:0005814">
    <property type="term" value="C:centriole"/>
    <property type="evidence" value="ECO:0007669"/>
    <property type="project" value="TreeGrafter"/>
</dbReference>
<dbReference type="InterPro" id="IPR015943">
    <property type="entry name" value="WD40/YVTN_repeat-like_dom_sf"/>
</dbReference>
<dbReference type="PANTHER" id="PTHR44414">
    <property type="entry name" value="PROTEIN NEDD1"/>
    <property type="match status" value="1"/>
</dbReference>
<feature type="compositionally biased region" description="Polar residues" evidence="1">
    <location>
        <begin position="447"/>
        <end position="462"/>
    </location>
</feature>
<reference evidence="2" key="1">
    <citation type="submission" date="2020-04" db="EMBL/GenBank/DDBJ databases">
        <authorList>
            <person name="Neveu A P."/>
        </authorList>
    </citation>
    <scope>NUCLEOTIDE SEQUENCE</scope>
    <source>
        <tissue evidence="2">Whole embryo</tissue>
    </source>
</reference>
<feature type="region of interest" description="Disordered" evidence="1">
    <location>
        <begin position="443"/>
        <end position="486"/>
    </location>
</feature>
<dbReference type="GO" id="GO:0000278">
    <property type="term" value="P:mitotic cell cycle"/>
    <property type="evidence" value="ECO:0007669"/>
    <property type="project" value="TreeGrafter"/>
</dbReference>
<feature type="compositionally biased region" description="Polar residues" evidence="1">
    <location>
        <begin position="535"/>
        <end position="565"/>
    </location>
</feature>
<feature type="compositionally biased region" description="Polar residues" evidence="1">
    <location>
        <begin position="315"/>
        <end position="330"/>
    </location>
</feature>
<dbReference type="GO" id="GO:0007020">
    <property type="term" value="P:microtubule nucleation"/>
    <property type="evidence" value="ECO:0007669"/>
    <property type="project" value="TreeGrafter"/>
</dbReference>
<feature type="region of interest" description="Disordered" evidence="1">
    <location>
        <begin position="308"/>
        <end position="368"/>
    </location>
</feature>
<sequence length="651" mass="71593">MSSDSVTLFASCGDDIKLWDTKNFQIVKQYNYHKGNVKDISWTSDNSMLCSASASGDKILLCDWKKNEKPTIIGELADGEKQTCARVSYSGKKVYSGGVAGDVNVWDRESRKLKKTFQNTHTNPITCMTLNKSETFIATGSNKGSVVIRNLNSDVTMNPQLSCKGQAVRSMVFSPWKHSLLAMALDDGSINLWDSLQQSTYHNFTEVHKAPAMALAFSPFNDLISASVGLDKYLVVYDVTKHKVINKTLVDQPLTSVSFAHDGVSLFVGSSLGRIYQFDLRSFNQAVKDVVAHTTSVQCINVQNIRSRRSKSKMSEAQSDVSQREITSINTDKRHGRGDFDPKPQEKTNNQQNGGLSNGFHGNKPVGNAFVNSTPSVASRFQYNTVDDLGGIISPVRDEVFGNCSVASQDGNTTSLSNLTPGMSDTIGSYTDDILSPLGSNAKKANKQWTPHSGVQTNTRTSPHPLRESHTFKETPASKVDKKEAVPTIKSSLTPSLASRLYADKTATILKTPAPSSDGVNVSELAVTLPVPPSAQKTTSPSQDVSSVDAAPSTSSGITSALPNTNTGTEMTVFQYQAEYLRNTVKELVEEMGDEIRQQNNEVLTAVVKLFLQQEDMIRQILEQRRCNINEDLLMEVERLKEENERLRRKF</sequence>
<dbReference type="GO" id="GO:0005813">
    <property type="term" value="C:centrosome"/>
    <property type="evidence" value="ECO:0007669"/>
    <property type="project" value="TreeGrafter"/>
</dbReference>
<dbReference type="Pfam" id="PF00400">
    <property type="entry name" value="WD40"/>
    <property type="match status" value="2"/>
</dbReference>
<dbReference type="GO" id="GO:0005737">
    <property type="term" value="C:cytoplasm"/>
    <property type="evidence" value="ECO:0007669"/>
    <property type="project" value="TreeGrafter"/>
</dbReference>
<name>A0A6F9DM63_9ASCI</name>
<dbReference type="InterPro" id="IPR036322">
    <property type="entry name" value="WD40_repeat_dom_sf"/>
</dbReference>
<dbReference type="InterPro" id="IPR052818">
    <property type="entry name" value="NEDD1_Spindle_Assembly"/>
</dbReference>
<dbReference type="GO" id="GO:0036064">
    <property type="term" value="C:ciliary basal body"/>
    <property type="evidence" value="ECO:0007669"/>
    <property type="project" value="TreeGrafter"/>
</dbReference>
<dbReference type="AlphaFoldDB" id="A0A6F9DM63"/>
<proteinExistence type="evidence at transcript level"/>